<keyword evidence="2" id="KW-0328">Glycosyltransferase</keyword>
<sequence>MDKKKIEIVVPCYNEVQNAGELYLEIQKIINNFQNYDFGFLFIDNASTDGTDNLLKKIASEDKRVRVILNNRNFGPIRSPYYGLLQTIGDAVIIMSADFQDPPELIVDFIKKWEEGNKIVLGIKNKSKENKLMFILRRIYYFLIKMFSEVEQIGNFTGFCLYDKSFIDILRTLEEPYPYLRGLVGEFGLKRAEVFYVQPVRKHGQSHNNFYTLYDIAMNGFINHSKLPLRLASLIGFSCSFISLLVAVIYFVYKLFFWNEFQLGLAPIVIGIFFFSAVQLFFIGVVGEYVGAIYTQVKKRPLVIEKERINFD</sequence>
<dbReference type="Gene3D" id="3.90.550.10">
    <property type="entry name" value="Spore Coat Polysaccharide Biosynthesis Protein SpsA, Chain A"/>
    <property type="match status" value="1"/>
</dbReference>
<dbReference type="Proteomes" id="UP000231426">
    <property type="component" value="Unassembled WGS sequence"/>
</dbReference>
<gene>
    <name evidence="9" type="ORF">COU29_04090</name>
</gene>
<proteinExistence type="predicted"/>
<evidence type="ECO:0000256" key="1">
    <source>
        <dbReference type="ARBA" id="ARBA00004141"/>
    </source>
</evidence>
<dbReference type="InterPro" id="IPR050256">
    <property type="entry name" value="Glycosyltransferase_2"/>
</dbReference>
<organism evidence="9 10">
    <name type="scientific">Candidatus Magasanikbacteria bacterium CG10_big_fil_rev_8_21_14_0_10_36_32</name>
    <dbReference type="NCBI Taxonomy" id="1974646"/>
    <lineage>
        <taxon>Bacteria</taxon>
        <taxon>Candidatus Magasanikiibacteriota</taxon>
    </lineage>
</organism>
<feature type="domain" description="Glycosyltransferase 2-like" evidence="8">
    <location>
        <begin position="8"/>
        <end position="164"/>
    </location>
</feature>
<comment type="subcellular location">
    <subcellularLocation>
        <location evidence="1">Membrane</location>
        <topology evidence="1">Multi-pass membrane protein</topology>
    </subcellularLocation>
</comment>
<keyword evidence="3 9" id="KW-0808">Transferase</keyword>
<evidence type="ECO:0000259" key="8">
    <source>
        <dbReference type="Pfam" id="PF00535"/>
    </source>
</evidence>
<dbReference type="CDD" id="cd04187">
    <property type="entry name" value="DPM1_like_bac"/>
    <property type="match status" value="1"/>
</dbReference>
<evidence type="ECO:0000256" key="7">
    <source>
        <dbReference type="SAM" id="Phobius"/>
    </source>
</evidence>
<name>A0A2M6W5T8_9BACT</name>
<comment type="caution">
    <text evidence="9">The sequence shown here is derived from an EMBL/GenBank/DDBJ whole genome shotgun (WGS) entry which is preliminary data.</text>
</comment>
<evidence type="ECO:0000256" key="5">
    <source>
        <dbReference type="ARBA" id="ARBA00022989"/>
    </source>
</evidence>
<keyword evidence="4 7" id="KW-0812">Transmembrane</keyword>
<evidence type="ECO:0000256" key="3">
    <source>
        <dbReference type="ARBA" id="ARBA00022679"/>
    </source>
</evidence>
<feature type="transmembrane region" description="Helical" evidence="7">
    <location>
        <begin position="231"/>
        <end position="253"/>
    </location>
</feature>
<dbReference type="InterPro" id="IPR029044">
    <property type="entry name" value="Nucleotide-diphossugar_trans"/>
</dbReference>
<dbReference type="PANTHER" id="PTHR48090:SF1">
    <property type="entry name" value="PROPHAGE BACTOPRENOL GLUCOSYL TRANSFERASE HOMOLOG"/>
    <property type="match status" value="1"/>
</dbReference>
<dbReference type="GO" id="GO:0016757">
    <property type="term" value="F:glycosyltransferase activity"/>
    <property type="evidence" value="ECO:0007669"/>
    <property type="project" value="UniProtKB-KW"/>
</dbReference>
<dbReference type="SUPFAM" id="SSF53448">
    <property type="entry name" value="Nucleotide-diphospho-sugar transferases"/>
    <property type="match status" value="1"/>
</dbReference>
<evidence type="ECO:0000313" key="10">
    <source>
        <dbReference type="Proteomes" id="UP000231426"/>
    </source>
</evidence>
<accession>A0A2M6W5T8</accession>
<keyword evidence="6 7" id="KW-0472">Membrane</keyword>
<evidence type="ECO:0000313" key="9">
    <source>
        <dbReference type="EMBL" id="PIT88163.1"/>
    </source>
</evidence>
<dbReference type="AlphaFoldDB" id="A0A2M6W5T8"/>
<evidence type="ECO:0000256" key="4">
    <source>
        <dbReference type="ARBA" id="ARBA00022692"/>
    </source>
</evidence>
<evidence type="ECO:0000256" key="6">
    <source>
        <dbReference type="ARBA" id="ARBA00023136"/>
    </source>
</evidence>
<dbReference type="GO" id="GO:0005886">
    <property type="term" value="C:plasma membrane"/>
    <property type="evidence" value="ECO:0007669"/>
    <property type="project" value="TreeGrafter"/>
</dbReference>
<feature type="transmembrane region" description="Helical" evidence="7">
    <location>
        <begin position="265"/>
        <end position="290"/>
    </location>
</feature>
<dbReference type="EMBL" id="PFBV01000005">
    <property type="protein sequence ID" value="PIT88163.1"/>
    <property type="molecule type" value="Genomic_DNA"/>
</dbReference>
<reference evidence="10" key="1">
    <citation type="submission" date="2017-09" db="EMBL/GenBank/DDBJ databases">
        <title>Depth-based differentiation of microbial function through sediment-hosted aquifers and enrichment of novel symbionts in the deep terrestrial subsurface.</title>
        <authorList>
            <person name="Probst A.J."/>
            <person name="Ladd B."/>
            <person name="Jarett J.K."/>
            <person name="Geller-Mcgrath D.E."/>
            <person name="Sieber C.M.K."/>
            <person name="Emerson J.B."/>
            <person name="Anantharaman K."/>
            <person name="Thomas B.C."/>
            <person name="Malmstrom R."/>
            <person name="Stieglmeier M."/>
            <person name="Klingl A."/>
            <person name="Woyke T."/>
            <person name="Ryan C.M."/>
            <person name="Banfield J.F."/>
        </authorList>
    </citation>
    <scope>NUCLEOTIDE SEQUENCE [LARGE SCALE GENOMIC DNA]</scope>
</reference>
<dbReference type="InterPro" id="IPR001173">
    <property type="entry name" value="Glyco_trans_2-like"/>
</dbReference>
<protein>
    <submittedName>
        <fullName evidence="9">Glycosyltransferase</fullName>
    </submittedName>
</protein>
<dbReference type="Pfam" id="PF00535">
    <property type="entry name" value="Glycos_transf_2"/>
    <property type="match status" value="1"/>
</dbReference>
<dbReference type="PANTHER" id="PTHR48090">
    <property type="entry name" value="UNDECAPRENYL-PHOSPHATE 4-DEOXY-4-FORMAMIDO-L-ARABINOSE TRANSFERASE-RELATED"/>
    <property type="match status" value="1"/>
</dbReference>
<evidence type="ECO:0000256" key="2">
    <source>
        <dbReference type="ARBA" id="ARBA00022676"/>
    </source>
</evidence>
<keyword evidence="5 7" id="KW-1133">Transmembrane helix</keyword>